<dbReference type="InterPro" id="IPR036514">
    <property type="entry name" value="SGNH_hydro_sf"/>
</dbReference>
<feature type="domain" description="Sialate O-acetylesterase" evidence="3">
    <location>
        <begin position="25"/>
        <end position="271"/>
    </location>
</feature>
<proteinExistence type="predicted"/>
<dbReference type="GO" id="GO:0016747">
    <property type="term" value="F:acyltransferase activity, transferring groups other than amino-acyl groups"/>
    <property type="evidence" value="ECO:0007669"/>
    <property type="project" value="TreeGrafter"/>
</dbReference>
<organism evidence="4 5">
    <name type="scientific">Salinimicrobium profundisediminis</name>
    <dbReference type="NCBI Taxonomy" id="2994553"/>
    <lineage>
        <taxon>Bacteria</taxon>
        <taxon>Pseudomonadati</taxon>
        <taxon>Bacteroidota</taxon>
        <taxon>Flavobacteriia</taxon>
        <taxon>Flavobacteriales</taxon>
        <taxon>Flavobacteriaceae</taxon>
        <taxon>Salinimicrobium</taxon>
    </lineage>
</organism>
<evidence type="ECO:0000256" key="2">
    <source>
        <dbReference type="SAM" id="SignalP"/>
    </source>
</evidence>
<dbReference type="AlphaFoldDB" id="A0A9X3CTW6"/>
<evidence type="ECO:0000256" key="1">
    <source>
        <dbReference type="ARBA" id="ARBA00022801"/>
    </source>
</evidence>
<dbReference type="InterPro" id="IPR013783">
    <property type="entry name" value="Ig-like_fold"/>
</dbReference>
<keyword evidence="2" id="KW-0732">Signal</keyword>
<dbReference type="SUPFAM" id="SSF52266">
    <property type="entry name" value="SGNH hydrolase"/>
    <property type="match status" value="1"/>
</dbReference>
<evidence type="ECO:0000313" key="5">
    <source>
        <dbReference type="Proteomes" id="UP001148482"/>
    </source>
</evidence>
<dbReference type="InterPro" id="IPR000801">
    <property type="entry name" value="Esterase-like"/>
</dbReference>
<feature type="signal peptide" evidence="2">
    <location>
        <begin position="1"/>
        <end position="20"/>
    </location>
</feature>
<dbReference type="PANTHER" id="PTHR48098">
    <property type="entry name" value="ENTEROCHELIN ESTERASE-RELATED"/>
    <property type="match status" value="1"/>
</dbReference>
<evidence type="ECO:0000313" key="4">
    <source>
        <dbReference type="EMBL" id="MCX2836638.1"/>
    </source>
</evidence>
<dbReference type="Pfam" id="PF00756">
    <property type="entry name" value="Esterase"/>
    <property type="match status" value="2"/>
</dbReference>
<reference evidence="4" key="1">
    <citation type="submission" date="2022-11" db="EMBL/GenBank/DDBJ databases">
        <title>Salinimicrobium profundisediminis sp. nov., isolated from deep-sea sediment of the Mariana Trench.</title>
        <authorList>
            <person name="Fu H."/>
        </authorList>
    </citation>
    <scope>NUCLEOTIDE SEQUENCE</scope>
    <source>
        <strain evidence="4">MT39</strain>
    </source>
</reference>
<evidence type="ECO:0000259" key="3">
    <source>
        <dbReference type="Pfam" id="PF03629"/>
    </source>
</evidence>
<dbReference type="Gene3D" id="3.40.50.1110">
    <property type="entry name" value="SGNH hydrolase"/>
    <property type="match status" value="1"/>
</dbReference>
<dbReference type="InterPro" id="IPR050583">
    <property type="entry name" value="Mycobacterial_A85_antigen"/>
</dbReference>
<protein>
    <submittedName>
        <fullName evidence="4">Alpha/beta hydrolase-fold protein</fullName>
    </submittedName>
</protein>
<sequence>MKIKILLCIGCFLAMFQTYAQDSDFHIYLAFGQSNMEGHARFEPQDTVALSDRFKVLQAVDCPELGRKKGEWYTAKPPLTRCNTGLTPTDYFGREMIENLPDDIKVGVVNVSVGGTKIELFDKDNYESYVESAPDWLKNTVRQYDGNPYGRVVEMAKIAQQDGVIKGILLHQGESNTGDTLWPQKVKKVYDNLMQDLNLDPAKVPLLAGEMVSKEEGGVCASMNEIIAKLPEVIPNSYVVSSEGCNGMDDHLHFTPEGYRKLGRRYGKKMLEAQGFKGLEKEAPAGFDQRRENISRGKIDTITYKSKTVGTNRKALVYTPPKFSKNKKYPVLYLLHGIGGDEKEWLRGGNPQVILDNLYADGKAEPMIVVMPNGRAMKDDRAVGNIFDSTKVAAFANFEKDLLNDLIPFIEKNYPVIKNRQKRAIAGLSMGGGQTLNFGLGNLDTFSWVGAFSAAPNTKSPEELVPQPQKAMEKLNLLWISCGDDDNLLPFSQRTHEYLVKQDVPHIYYLEPGGHDFKVWKNGLYMFSKLLFKPVDESKFNEYSLLGTPASTNVRNSKYPQILPDGRAVFRLKAPEARDVKLDLGRKYDMGKDSEGVWEVTTDSLSEGFHYYSLIVDGVSVADPNSETFFGMGRMASGIEVPFKGDGYYKMKNVPHGDVRMEQYFSPVLNSWRTFYVYTPPGYDQNTNTNYPALYIYHGGGEDERGWVQQGRTNIILDNLIAEDKAEPMLVIMPDGNMPGSGFSENGLRMFQRELKEGLIPFVENKYRVKGNADNRALAGLSMGGLQTLYAGVQNTEMFSYLGVFSSGWFANDNEIAKGQYEYMSENSEKINNELRVFWLSMGGKEDIAFKNNKLMMQRFDDMGINYIYSEYPGGHTWPVWRNDLYRFAPVLFKNQAK</sequence>
<dbReference type="PANTHER" id="PTHR48098:SF1">
    <property type="entry name" value="DIACYLGLYCEROL ACYLTRANSFERASE_MYCOLYLTRANSFERASE AG85A"/>
    <property type="match status" value="1"/>
</dbReference>
<feature type="chain" id="PRO_5040944235" evidence="2">
    <location>
        <begin position="21"/>
        <end position="898"/>
    </location>
</feature>
<dbReference type="Gene3D" id="2.60.40.10">
    <property type="entry name" value="Immunoglobulins"/>
    <property type="match status" value="1"/>
</dbReference>
<accession>A0A9X3CTW6</accession>
<gene>
    <name evidence="4" type="ORF">OQ279_00620</name>
</gene>
<dbReference type="Gene3D" id="3.40.50.1820">
    <property type="entry name" value="alpha/beta hydrolase"/>
    <property type="match status" value="2"/>
</dbReference>
<dbReference type="SUPFAM" id="SSF81296">
    <property type="entry name" value="E set domains"/>
    <property type="match status" value="1"/>
</dbReference>
<dbReference type="Pfam" id="PF03629">
    <property type="entry name" value="SASA"/>
    <property type="match status" value="1"/>
</dbReference>
<dbReference type="InterPro" id="IPR029058">
    <property type="entry name" value="AB_hydrolase_fold"/>
</dbReference>
<dbReference type="Proteomes" id="UP001148482">
    <property type="component" value="Unassembled WGS sequence"/>
</dbReference>
<dbReference type="SUPFAM" id="SSF53474">
    <property type="entry name" value="alpha/beta-Hydrolases"/>
    <property type="match status" value="2"/>
</dbReference>
<dbReference type="EMBL" id="JAPJDA010000001">
    <property type="protein sequence ID" value="MCX2836638.1"/>
    <property type="molecule type" value="Genomic_DNA"/>
</dbReference>
<dbReference type="InterPro" id="IPR005181">
    <property type="entry name" value="SASA"/>
</dbReference>
<comment type="caution">
    <text evidence="4">The sequence shown here is derived from an EMBL/GenBank/DDBJ whole genome shotgun (WGS) entry which is preliminary data.</text>
</comment>
<dbReference type="CDD" id="cd02858">
    <property type="entry name" value="E_set_Esterase_N"/>
    <property type="match status" value="1"/>
</dbReference>
<dbReference type="RefSeq" id="WP_266067812.1">
    <property type="nucleotide sequence ID" value="NZ_JAPJDA010000001.1"/>
</dbReference>
<dbReference type="GO" id="GO:0016788">
    <property type="term" value="F:hydrolase activity, acting on ester bonds"/>
    <property type="evidence" value="ECO:0007669"/>
    <property type="project" value="UniProtKB-ARBA"/>
</dbReference>
<dbReference type="InterPro" id="IPR014756">
    <property type="entry name" value="Ig_E-set"/>
</dbReference>
<keyword evidence="1 4" id="KW-0378">Hydrolase</keyword>
<keyword evidence="5" id="KW-1185">Reference proteome</keyword>
<name>A0A9X3CTW6_9FLAO</name>